<proteinExistence type="predicted"/>
<dbReference type="AlphaFoldDB" id="A0A5N7CYA0"/>
<protein>
    <submittedName>
        <fullName evidence="1">Uncharacterized protein</fullName>
    </submittedName>
</protein>
<reference evidence="1 2" key="1">
    <citation type="submission" date="2019-04" db="EMBL/GenBank/DDBJ databases">
        <authorList>
            <consortium name="DOE Joint Genome Institute"/>
            <person name="Mondo S."/>
            <person name="Kjaerbolling I."/>
            <person name="Vesth T."/>
            <person name="Frisvad J.C."/>
            <person name="Nybo J.L."/>
            <person name="Theobald S."/>
            <person name="Kildgaard S."/>
            <person name="Isbrandt T."/>
            <person name="Kuo A."/>
            <person name="Sato A."/>
            <person name="Lyhne E.K."/>
            <person name="Kogle M.E."/>
            <person name="Wiebenga A."/>
            <person name="Kun R.S."/>
            <person name="Lubbers R.J."/>
            <person name="Makela M.R."/>
            <person name="Barry K."/>
            <person name="Chovatia M."/>
            <person name="Clum A."/>
            <person name="Daum C."/>
            <person name="Haridas S."/>
            <person name="He G."/>
            <person name="LaButti K."/>
            <person name="Lipzen A."/>
            <person name="Riley R."/>
            <person name="Salamov A."/>
            <person name="Simmons B.A."/>
            <person name="Magnuson J.K."/>
            <person name="Henrissat B."/>
            <person name="Mortensen U.H."/>
            <person name="Larsen T.O."/>
            <person name="Devries R.P."/>
            <person name="Grigoriev I.V."/>
            <person name="Machida M."/>
            <person name="Baker S.E."/>
            <person name="Andersen M.R."/>
            <person name="Cantor M.N."/>
            <person name="Hua S.X."/>
        </authorList>
    </citation>
    <scope>NUCLEOTIDE SEQUENCE [LARGE SCALE GENOMIC DNA]</scope>
    <source>
        <strain evidence="1 2">CBS 119388</strain>
    </source>
</reference>
<dbReference type="GeneID" id="43668030"/>
<accession>A0A5N6HKT7</accession>
<evidence type="ECO:0000313" key="1">
    <source>
        <dbReference type="EMBL" id="KAE8399131.1"/>
    </source>
</evidence>
<organism evidence="1 2">
    <name type="scientific">Aspergillus pseudonomiae</name>
    <dbReference type="NCBI Taxonomy" id="1506151"/>
    <lineage>
        <taxon>Eukaryota</taxon>
        <taxon>Fungi</taxon>
        <taxon>Dikarya</taxon>
        <taxon>Ascomycota</taxon>
        <taxon>Pezizomycotina</taxon>
        <taxon>Eurotiomycetes</taxon>
        <taxon>Eurotiomycetidae</taxon>
        <taxon>Eurotiales</taxon>
        <taxon>Aspergillaceae</taxon>
        <taxon>Aspergillus</taxon>
        <taxon>Aspergillus subgen. Circumdati</taxon>
    </lineage>
</organism>
<keyword evidence="2" id="KW-1185">Reference proteome</keyword>
<dbReference type="RefSeq" id="XP_031936450.1">
    <property type="nucleotide sequence ID" value="XM_032083339.1"/>
</dbReference>
<name>A0A5N7CYA0_9EURO</name>
<sequence length="77" mass="9007">MRELLANFPMLLFHGLEVVIHLACSILLTRVGCPAFRRGSWWEMVSIRLIIQQPFLRAVRVCFTESIPIFCRMNMAR</sequence>
<dbReference type="EMBL" id="ML736840">
    <property type="protein sequence ID" value="KAE8399131.1"/>
    <property type="molecule type" value="Genomic_DNA"/>
</dbReference>
<accession>A0A5N7CYA0</accession>
<dbReference type="Proteomes" id="UP000325579">
    <property type="component" value="Unassembled WGS sequence"/>
</dbReference>
<gene>
    <name evidence="1" type="ORF">BDV37DRAFT_261549</name>
</gene>
<evidence type="ECO:0000313" key="2">
    <source>
        <dbReference type="Proteomes" id="UP000325579"/>
    </source>
</evidence>